<gene>
    <name evidence="1" type="ORF">FEZ48_11860</name>
</gene>
<dbReference type="EMBL" id="VBTE01000047">
    <property type="protein sequence ID" value="TLQ05875.1"/>
    <property type="molecule type" value="Genomic_DNA"/>
</dbReference>
<evidence type="ECO:0000313" key="1">
    <source>
        <dbReference type="EMBL" id="TLQ05875.1"/>
    </source>
</evidence>
<proteinExistence type="predicted"/>
<dbReference type="RefSeq" id="WP_138472897.1">
    <property type="nucleotide sequence ID" value="NZ_JBGQQG010000075.1"/>
</dbReference>
<protein>
    <recommendedName>
        <fullName evidence="3">DUF3642 domain-containing protein</fullName>
    </recommendedName>
</protein>
<accession>A0A5R9BZA0</accession>
<evidence type="ECO:0000313" key="2">
    <source>
        <dbReference type="Proteomes" id="UP000307201"/>
    </source>
</evidence>
<dbReference type="AlphaFoldDB" id="A0A5R9BZA0"/>
<dbReference type="OrthoDB" id="3010355at2"/>
<sequence length="114" mass="12788">MEKKRVVKVLLIFIVFILTACSGSSEWEGTYGGTSTNGDKVEIIVNEDGSIIYNENGEKIEGQWTENENSLNLDFNGEVSSKSEPLILTISSDKQIITLDSMNSSWNADFYQRR</sequence>
<name>A0A5R9BZA0_9LACT</name>
<dbReference type="Proteomes" id="UP000307201">
    <property type="component" value="Unassembled WGS sequence"/>
</dbReference>
<dbReference type="PROSITE" id="PS51257">
    <property type="entry name" value="PROKAR_LIPOPROTEIN"/>
    <property type="match status" value="1"/>
</dbReference>
<reference evidence="1 2" key="1">
    <citation type="submission" date="2019-05" db="EMBL/GenBank/DDBJ databases">
        <title>The metagenome of a microbial culture collection derived from dairy environment covers the genomic content of the human microbiome.</title>
        <authorList>
            <person name="Roder T."/>
            <person name="Wuthrich D."/>
            <person name="Sattari Z."/>
            <person name="Von Ah U."/>
            <person name="Bar C."/>
            <person name="Ronchi F."/>
            <person name="Macpherson A.J."/>
            <person name="Ganal-Vonarburg S.C."/>
            <person name="Bruggmann R."/>
            <person name="Vergeres G."/>
        </authorList>
    </citation>
    <scope>NUCLEOTIDE SEQUENCE [LARGE SCALE GENOMIC DNA]</scope>
    <source>
        <strain evidence="1 2">FAM 24235</strain>
    </source>
</reference>
<organism evidence="1 2">
    <name type="scientific">Marinilactibacillus psychrotolerans</name>
    <dbReference type="NCBI Taxonomy" id="191770"/>
    <lineage>
        <taxon>Bacteria</taxon>
        <taxon>Bacillati</taxon>
        <taxon>Bacillota</taxon>
        <taxon>Bacilli</taxon>
        <taxon>Lactobacillales</taxon>
        <taxon>Carnobacteriaceae</taxon>
        <taxon>Marinilactibacillus</taxon>
    </lineage>
</organism>
<evidence type="ECO:0008006" key="3">
    <source>
        <dbReference type="Google" id="ProtNLM"/>
    </source>
</evidence>
<comment type="caution">
    <text evidence="1">The sequence shown here is derived from an EMBL/GenBank/DDBJ whole genome shotgun (WGS) entry which is preliminary data.</text>
</comment>